<keyword evidence="1" id="KW-0614">Plasmid</keyword>
<name>A0ABM7VN87_9BACT</name>
<accession>A0ABM7VN87</accession>
<evidence type="ECO:0000313" key="2">
    <source>
        <dbReference type="Proteomes" id="UP001354989"/>
    </source>
</evidence>
<dbReference type="EMBL" id="AP025302">
    <property type="protein sequence ID" value="BDD02472.1"/>
    <property type="molecule type" value="Genomic_DNA"/>
</dbReference>
<evidence type="ECO:0000313" key="1">
    <source>
        <dbReference type="EMBL" id="BDD02472.1"/>
    </source>
</evidence>
<dbReference type="Proteomes" id="UP001354989">
    <property type="component" value="Plasmid pPP10"/>
</dbReference>
<organism evidence="1 2">
    <name type="scientific">Persicobacter psychrovividus</name>
    <dbReference type="NCBI Taxonomy" id="387638"/>
    <lineage>
        <taxon>Bacteria</taxon>
        <taxon>Pseudomonadati</taxon>
        <taxon>Bacteroidota</taxon>
        <taxon>Cytophagia</taxon>
        <taxon>Cytophagales</taxon>
        <taxon>Persicobacteraceae</taxon>
        <taxon>Persicobacter</taxon>
    </lineage>
</organism>
<reference evidence="1 2" key="1">
    <citation type="submission" date="2021-12" db="EMBL/GenBank/DDBJ databases">
        <title>Genome sequencing of bacteria with rrn-lacking chromosome and rrn-plasmid.</title>
        <authorList>
            <person name="Anda M."/>
            <person name="Iwasaki W."/>
        </authorList>
    </citation>
    <scope>NUCLEOTIDE SEQUENCE [LARGE SCALE GENOMIC DNA]</scope>
    <source>
        <strain evidence="1 2">NBRC 101262</strain>
        <plasmid evidence="1 2">pPP10</plasmid>
    </source>
</reference>
<proteinExistence type="predicted"/>
<dbReference type="RefSeq" id="WP_338399636.1">
    <property type="nucleotide sequence ID" value="NZ_AP025302.1"/>
</dbReference>
<sequence>MAIRNKQQIDFMKAAEDVGKPLSLVIGLVGGKYLLKSLNNSTAVKGLAGTDFKEMLVPGIVTIGGLVGTQMASNEYLKLGLLGVSGAGMEEGYKKVTGKSLLQGLEGILGEVEEDEPITIPLNANPGALPAANLDIEAIMESDAMRALPTGQSGTPSYHYDDETDEYVSGVGASNLPDGVVPDATDMDVFAGDMLTA</sequence>
<protein>
    <submittedName>
        <fullName evidence="1">Uncharacterized protein</fullName>
    </submittedName>
</protein>
<keyword evidence="2" id="KW-1185">Reference proteome</keyword>
<geneLocation type="plasmid" evidence="1 2">
    <name>pPP10</name>
</geneLocation>
<gene>
    <name evidence="1" type="ORF">PEPS_47520</name>
</gene>